<evidence type="ECO:0000256" key="1">
    <source>
        <dbReference type="SAM" id="MobiDB-lite"/>
    </source>
</evidence>
<reference evidence="3" key="1">
    <citation type="submission" date="2017-05" db="EMBL/GenBank/DDBJ databases">
        <authorList>
            <person name="Song R."/>
            <person name="Chenine A.L."/>
            <person name="Ruprecht R.M."/>
        </authorList>
    </citation>
    <scope>NUCLEOTIDE SEQUENCE [LARGE SCALE GENOMIC DNA]</scope>
</reference>
<feature type="compositionally biased region" description="Basic and acidic residues" evidence="1">
    <location>
        <begin position="227"/>
        <end position="245"/>
    </location>
</feature>
<organism evidence="2 3">
    <name type="scientific">Zymoseptoria tritici ST99CH_1E4</name>
    <dbReference type="NCBI Taxonomy" id="1276532"/>
    <lineage>
        <taxon>Eukaryota</taxon>
        <taxon>Fungi</taxon>
        <taxon>Dikarya</taxon>
        <taxon>Ascomycota</taxon>
        <taxon>Pezizomycotina</taxon>
        <taxon>Dothideomycetes</taxon>
        <taxon>Dothideomycetidae</taxon>
        <taxon>Mycosphaerellales</taxon>
        <taxon>Mycosphaerellaceae</taxon>
        <taxon>Zymoseptoria</taxon>
    </lineage>
</organism>
<dbReference type="EMBL" id="LT854266">
    <property type="protein sequence ID" value="SMR62225.1"/>
    <property type="molecule type" value="Genomic_DNA"/>
</dbReference>
<gene>
    <name evidence="2" type="ORF">ZT1E4_G11538</name>
</gene>
<dbReference type="Proteomes" id="UP000245764">
    <property type="component" value="Chromosome 14"/>
</dbReference>
<feature type="region of interest" description="Disordered" evidence="1">
    <location>
        <begin position="225"/>
        <end position="245"/>
    </location>
</feature>
<evidence type="ECO:0000313" key="3">
    <source>
        <dbReference type="Proteomes" id="UP000245764"/>
    </source>
</evidence>
<proteinExistence type="predicted"/>
<accession>A0A2H1H8R0</accession>
<name>A0A2H1H8R0_ZYMTR</name>
<dbReference type="AlphaFoldDB" id="A0A2H1H8R0"/>
<sequence>MAPVPPRPSTPTSPSAHRRVAIWSPGRITKRQHQTPVSAVAFHMASPGSPPRPRGGHHRIPPPCPSPLVEAVMKRLDLHYGKCVSKSTTKQETRCTRLLGTRPNTHYLVSALVAVMQQPTIIPAHVVHAYLMLLGVASCKDHALGQHVDHGWFMSHLLQDIWAIHECIRLCGIDAPEENPSSLLRPMEPLPAVTIDLLPIHEIMVQHWLALAQIMPKPLPYFSSAAEQHEQEHEQEQEQEQEYKQSPKTGILTDILKNGEVALPATPANHGHLEEPLWTGVVQSHHAAAPSNLNSTLSLDFDDWESFLGPAPPPTPMQELNALYEAWK</sequence>
<protein>
    <submittedName>
        <fullName evidence="2">Uncharacterized protein</fullName>
    </submittedName>
</protein>
<evidence type="ECO:0000313" key="2">
    <source>
        <dbReference type="EMBL" id="SMR62225.1"/>
    </source>
</evidence>